<evidence type="ECO:0000313" key="4">
    <source>
        <dbReference type="Proteomes" id="UP000199355"/>
    </source>
</evidence>
<evidence type="ECO:0000313" key="3">
    <source>
        <dbReference type="EMBL" id="SDG00411.1"/>
    </source>
</evidence>
<sequence length="218" mass="23741">MELFWTYWPDLAPFAAAAAPRLTPDRRRSMARRAAPEDRLRALAAGLLLRRVLGVRADDALTLNPWGKPRLCRPGGPGFSLSHAGAYAVLAVGRPPLGVDVEPRPALGSPLPLRGLHPAERLALARSSRPANCWLRLWTGKESLLKAVGLGLWLNPESFSLLPLCDGPHPWGKRIWHLAWRELPGHVLAVAARQPLTALRLTRLAPADLLADGAAPRP</sequence>
<accession>A0A1G7QPF1</accession>
<dbReference type="GO" id="GO:0000287">
    <property type="term" value="F:magnesium ion binding"/>
    <property type="evidence" value="ECO:0007669"/>
    <property type="project" value="InterPro"/>
</dbReference>
<dbReference type="STRING" id="571438.SAMN05192586_1233"/>
<dbReference type="InterPro" id="IPR008278">
    <property type="entry name" value="4-PPantetheinyl_Trfase_dom"/>
</dbReference>
<organism evidence="3 4">
    <name type="scientific">Desulfovibrio legallii</name>
    <dbReference type="NCBI Taxonomy" id="571438"/>
    <lineage>
        <taxon>Bacteria</taxon>
        <taxon>Pseudomonadati</taxon>
        <taxon>Thermodesulfobacteriota</taxon>
        <taxon>Desulfovibrionia</taxon>
        <taxon>Desulfovibrionales</taxon>
        <taxon>Desulfovibrionaceae</taxon>
        <taxon>Desulfovibrio</taxon>
    </lineage>
</organism>
<dbReference type="RefSeq" id="WP_092155162.1">
    <property type="nucleotide sequence ID" value="NZ_FNBX01000023.1"/>
</dbReference>
<keyword evidence="1 3" id="KW-0808">Transferase</keyword>
<keyword evidence="4" id="KW-1185">Reference proteome</keyword>
<protein>
    <submittedName>
        <fullName evidence="3">4'-phosphopantetheinyl transferase</fullName>
    </submittedName>
</protein>
<reference evidence="4" key="1">
    <citation type="submission" date="2016-10" db="EMBL/GenBank/DDBJ databases">
        <authorList>
            <person name="Varghese N."/>
            <person name="Submissions S."/>
        </authorList>
    </citation>
    <scope>NUCLEOTIDE SEQUENCE [LARGE SCALE GENOMIC DNA]</scope>
    <source>
        <strain evidence="4">KHC7</strain>
    </source>
</reference>
<dbReference type="GO" id="GO:0008897">
    <property type="term" value="F:holo-[acyl-carrier-protein] synthase activity"/>
    <property type="evidence" value="ECO:0007669"/>
    <property type="project" value="InterPro"/>
</dbReference>
<dbReference type="OrthoDB" id="5459907at2"/>
<dbReference type="Proteomes" id="UP000199355">
    <property type="component" value="Unassembled WGS sequence"/>
</dbReference>
<dbReference type="Pfam" id="PF01648">
    <property type="entry name" value="ACPS"/>
    <property type="match status" value="1"/>
</dbReference>
<feature type="domain" description="4'-phosphopantetheinyl transferase" evidence="2">
    <location>
        <begin position="96"/>
        <end position="167"/>
    </location>
</feature>
<dbReference type="SUPFAM" id="SSF56214">
    <property type="entry name" value="4'-phosphopantetheinyl transferase"/>
    <property type="match status" value="2"/>
</dbReference>
<dbReference type="AlphaFoldDB" id="A0A1G7QPF1"/>
<gene>
    <name evidence="3" type="ORF">SAMN05192586_1233</name>
</gene>
<dbReference type="Gene3D" id="3.90.470.20">
    <property type="entry name" value="4'-phosphopantetheinyl transferase domain"/>
    <property type="match status" value="1"/>
</dbReference>
<name>A0A1G7QPF1_9BACT</name>
<dbReference type="InterPro" id="IPR037143">
    <property type="entry name" value="4-PPantetheinyl_Trfase_dom_sf"/>
</dbReference>
<dbReference type="EMBL" id="FNBX01000023">
    <property type="protein sequence ID" value="SDG00411.1"/>
    <property type="molecule type" value="Genomic_DNA"/>
</dbReference>
<evidence type="ECO:0000256" key="1">
    <source>
        <dbReference type="ARBA" id="ARBA00022679"/>
    </source>
</evidence>
<evidence type="ECO:0000259" key="2">
    <source>
        <dbReference type="Pfam" id="PF01648"/>
    </source>
</evidence>
<proteinExistence type="predicted"/>